<evidence type="ECO:0000313" key="2">
    <source>
        <dbReference type="EMBL" id="EWC43947.1"/>
    </source>
</evidence>
<dbReference type="AlphaFoldDB" id="W7HV53"/>
<sequence length="134" mass="15328">MDSKTMIVLMFLGAALGVIFTVLGSYISRQRADDVAAAKFVATATAQLSGDRDRDRDRGIEDTKFVSPVSYIPGFRWRWENKFRRKQQEVKEMLVKNLKLLHVMSTIDYEGTEANEIVSSWKDISTYMEDNPIV</sequence>
<gene>
    <name evidence="2" type="ORF">DRE_01299</name>
</gene>
<name>W7HV53_9PEZI</name>
<proteinExistence type="predicted"/>
<accession>W7HV53</accession>
<organism evidence="2 3">
    <name type="scientific">Drechslerella stenobrocha 248</name>
    <dbReference type="NCBI Taxonomy" id="1043628"/>
    <lineage>
        <taxon>Eukaryota</taxon>
        <taxon>Fungi</taxon>
        <taxon>Dikarya</taxon>
        <taxon>Ascomycota</taxon>
        <taxon>Pezizomycotina</taxon>
        <taxon>Orbiliomycetes</taxon>
        <taxon>Orbiliales</taxon>
        <taxon>Orbiliaceae</taxon>
        <taxon>Drechslerella</taxon>
    </lineage>
</organism>
<evidence type="ECO:0000313" key="3">
    <source>
        <dbReference type="Proteomes" id="UP000024837"/>
    </source>
</evidence>
<keyword evidence="1" id="KW-0472">Membrane</keyword>
<dbReference type="HOGENOM" id="CLU_1896169_0_0_1"/>
<keyword evidence="1" id="KW-0812">Transmembrane</keyword>
<dbReference type="Proteomes" id="UP000024837">
    <property type="component" value="Unassembled WGS sequence"/>
</dbReference>
<dbReference type="OrthoDB" id="5428055at2759"/>
<reference evidence="2 3" key="1">
    <citation type="submission" date="2013-05" db="EMBL/GenBank/DDBJ databases">
        <title>Drechslerella stenobrocha genome reveals carnivorous origination and mechanical trapping mechanism of predatory fungi.</title>
        <authorList>
            <person name="Liu X."/>
            <person name="Zhang W."/>
            <person name="Liu K."/>
        </authorList>
    </citation>
    <scope>NUCLEOTIDE SEQUENCE [LARGE SCALE GENOMIC DNA]</scope>
    <source>
        <strain evidence="2 3">248</strain>
    </source>
</reference>
<dbReference type="EMBL" id="KI966448">
    <property type="protein sequence ID" value="EWC43947.1"/>
    <property type="molecule type" value="Genomic_DNA"/>
</dbReference>
<protein>
    <submittedName>
        <fullName evidence="2">Uncharacterized protein</fullName>
    </submittedName>
</protein>
<feature type="transmembrane region" description="Helical" evidence="1">
    <location>
        <begin position="6"/>
        <end position="27"/>
    </location>
</feature>
<evidence type="ECO:0000256" key="1">
    <source>
        <dbReference type="SAM" id="Phobius"/>
    </source>
</evidence>
<keyword evidence="3" id="KW-1185">Reference proteome</keyword>
<keyword evidence="1" id="KW-1133">Transmembrane helix</keyword>